<accession>A0A6L6QS44</accession>
<dbReference type="RefSeq" id="WP_155457224.1">
    <property type="nucleotide sequence ID" value="NZ_WNKX01000038.1"/>
</dbReference>
<dbReference type="AlphaFoldDB" id="A0A6L6QS44"/>
<proteinExistence type="predicted"/>
<evidence type="ECO:0000313" key="2">
    <source>
        <dbReference type="Proteomes" id="UP000472320"/>
    </source>
</evidence>
<dbReference type="OrthoDB" id="6855024at2"/>
<sequence>MKFDIEKPEIVRFLGALERCGEVVSNFMKFSPTVIPSQEFASPAPLLDLLRHPEFVECASELGEIDFKSIQYSTLNRLEFEGSLVSVLVEGGCFRNSIPEDEARRLAGDALDAAFPKPFDDLLVFRLDDPSWCQFTDIAMVSHSYFVWQGARGLWWLLSVADTD</sequence>
<reference evidence="1 2" key="1">
    <citation type="submission" date="2019-11" db="EMBL/GenBank/DDBJ databases">
        <title>Type strains purchased from KCTC, JCM and DSMZ.</title>
        <authorList>
            <person name="Lu H."/>
        </authorList>
    </citation>
    <scope>NUCLEOTIDE SEQUENCE [LARGE SCALE GENOMIC DNA]</scope>
    <source>
        <strain evidence="1 2">JCM 31587</strain>
    </source>
</reference>
<comment type="caution">
    <text evidence="1">The sequence shown here is derived from an EMBL/GenBank/DDBJ whole genome shotgun (WGS) entry which is preliminary data.</text>
</comment>
<protein>
    <submittedName>
        <fullName evidence="1">Uncharacterized protein</fullName>
    </submittedName>
</protein>
<gene>
    <name evidence="1" type="ORF">GM658_27070</name>
</gene>
<dbReference type="EMBL" id="WNKX01000038">
    <property type="protein sequence ID" value="MTW14283.1"/>
    <property type="molecule type" value="Genomic_DNA"/>
</dbReference>
<evidence type="ECO:0000313" key="1">
    <source>
        <dbReference type="EMBL" id="MTW14283.1"/>
    </source>
</evidence>
<organism evidence="1 2">
    <name type="scientific">Massilia eburnea</name>
    <dbReference type="NCBI Taxonomy" id="1776165"/>
    <lineage>
        <taxon>Bacteria</taxon>
        <taxon>Pseudomonadati</taxon>
        <taxon>Pseudomonadota</taxon>
        <taxon>Betaproteobacteria</taxon>
        <taxon>Burkholderiales</taxon>
        <taxon>Oxalobacteraceae</taxon>
        <taxon>Telluria group</taxon>
        <taxon>Massilia</taxon>
    </lineage>
</organism>
<dbReference type="Proteomes" id="UP000472320">
    <property type="component" value="Unassembled WGS sequence"/>
</dbReference>
<keyword evidence="2" id="KW-1185">Reference proteome</keyword>
<name>A0A6L6QS44_9BURK</name>